<dbReference type="InterPro" id="IPR045880">
    <property type="entry name" value="ZCF37"/>
</dbReference>
<protein>
    <recommendedName>
        <fullName evidence="5">ZCF37</fullName>
    </recommendedName>
</protein>
<feature type="compositionally biased region" description="Polar residues" evidence="1">
    <location>
        <begin position="232"/>
        <end position="251"/>
    </location>
</feature>
<comment type="caution">
    <text evidence="3">The sequence shown here is derived from an EMBL/GenBank/DDBJ whole genome shotgun (WGS) entry which is preliminary data.</text>
</comment>
<feature type="transmembrane region" description="Helical" evidence="2">
    <location>
        <begin position="166"/>
        <end position="198"/>
    </location>
</feature>
<keyword evidence="2" id="KW-0472">Membrane</keyword>
<gene>
    <name evidence="3" type="ORF">EZV62_021707</name>
</gene>
<keyword evidence="4" id="KW-1185">Reference proteome</keyword>
<evidence type="ECO:0000256" key="2">
    <source>
        <dbReference type="SAM" id="Phobius"/>
    </source>
</evidence>
<evidence type="ECO:0000256" key="1">
    <source>
        <dbReference type="SAM" id="MobiDB-lite"/>
    </source>
</evidence>
<accession>A0A5C7H656</accession>
<proteinExistence type="predicted"/>
<dbReference type="AlphaFoldDB" id="A0A5C7H656"/>
<dbReference type="PANTHER" id="PTHR35275:SF1">
    <property type="entry name" value="OS07G0585900 PROTEIN"/>
    <property type="match status" value="1"/>
</dbReference>
<organism evidence="3 4">
    <name type="scientific">Acer yangbiense</name>
    <dbReference type="NCBI Taxonomy" id="1000413"/>
    <lineage>
        <taxon>Eukaryota</taxon>
        <taxon>Viridiplantae</taxon>
        <taxon>Streptophyta</taxon>
        <taxon>Embryophyta</taxon>
        <taxon>Tracheophyta</taxon>
        <taxon>Spermatophyta</taxon>
        <taxon>Magnoliopsida</taxon>
        <taxon>eudicotyledons</taxon>
        <taxon>Gunneridae</taxon>
        <taxon>Pentapetalae</taxon>
        <taxon>rosids</taxon>
        <taxon>malvids</taxon>
        <taxon>Sapindales</taxon>
        <taxon>Sapindaceae</taxon>
        <taxon>Hippocastanoideae</taxon>
        <taxon>Acereae</taxon>
        <taxon>Acer</taxon>
    </lineage>
</organism>
<sequence length="262" mass="30743">MESPTTPEGKSRKKYRFCNRISNSNKNKDSKNPYSTRGREKFSALLSELEEKKKKILSKMGSEDVSYVRFVYKDTDECVPVVVKVKKDDKKEEKKNKCYDHHYYFKEKTIKHDHDSEIMEKFLIECSEADFQKKEDRIQRSESDKKIAIKKKKFSWNNNIWRHPSYYFPLVVILILLLLAFFGRSFVIICTCMGWYIIPTIKGSSGSSNVRRSVKKKDYLRRCSDKNIVSDGLSSPKITKSLNNSGNLKDQSPQKHGHRQSW</sequence>
<evidence type="ECO:0000313" key="3">
    <source>
        <dbReference type="EMBL" id="TXG52538.1"/>
    </source>
</evidence>
<keyword evidence="2" id="KW-1133">Transmembrane helix</keyword>
<name>A0A5C7H656_9ROSI</name>
<feature type="region of interest" description="Disordered" evidence="1">
    <location>
        <begin position="1"/>
        <end position="38"/>
    </location>
</feature>
<dbReference type="OrthoDB" id="1932497at2759"/>
<dbReference type="PANTHER" id="PTHR35275">
    <property type="entry name" value="ZCF37"/>
    <property type="match status" value="1"/>
</dbReference>
<dbReference type="Proteomes" id="UP000323000">
    <property type="component" value="Chromosome 10"/>
</dbReference>
<feature type="compositionally biased region" description="Basic and acidic residues" evidence="1">
    <location>
        <begin position="26"/>
        <end position="38"/>
    </location>
</feature>
<keyword evidence="2" id="KW-0812">Transmembrane</keyword>
<evidence type="ECO:0000313" key="4">
    <source>
        <dbReference type="Proteomes" id="UP000323000"/>
    </source>
</evidence>
<dbReference type="EMBL" id="VAHF01000010">
    <property type="protein sequence ID" value="TXG52538.1"/>
    <property type="molecule type" value="Genomic_DNA"/>
</dbReference>
<reference evidence="4" key="1">
    <citation type="journal article" date="2019" name="Gigascience">
        <title>De novo genome assembly of the endangered Acer yangbiense, a plant species with extremely small populations endemic to Yunnan Province, China.</title>
        <authorList>
            <person name="Yang J."/>
            <person name="Wariss H.M."/>
            <person name="Tao L."/>
            <person name="Zhang R."/>
            <person name="Yun Q."/>
            <person name="Hollingsworth P."/>
            <person name="Dao Z."/>
            <person name="Luo G."/>
            <person name="Guo H."/>
            <person name="Ma Y."/>
            <person name="Sun W."/>
        </authorList>
    </citation>
    <scope>NUCLEOTIDE SEQUENCE [LARGE SCALE GENOMIC DNA]</scope>
    <source>
        <strain evidence="4">cv. Malutang</strain>
    </source>
</reference>
<evidence type="ECO:0008006" key="5">
    <source>
        <dbReference type="Google" id="ProtNLM"/>
    </source>
</evidence>
<feature type="region of interest" description="Disordered" evidence="1">
    <location>
        <begin position="231"/>
        <end position="262"/>
    </location>
</feature>